<sequence>VVRLVQFNPIFELWSEAEEQTHERGGYHVRLIYHMTVRSCNLTLRLPQEAKDFTNVVATLSRCRPTEHRRRLKYLIIDFYGNSRGTDENYTNKYQVVQKVSVRFSFMQLLVAFTCFHLQHSNVRG</sequence>
<dbReference type="EMBL" id="BTSX01000001">
    <property type="protein sequence ID" value="GMS78771.1"/>
    <property type="molecule type" value="Genomic_DNA"/>
</dbReference>
<proteinExistence type="predicted"/>
<dbReference type="AlphaFoldDB" id="A0AAV5SGH1"/>
<name>A0AAV5SGH1_9BILA</name>
<gene>
    <name evidence="1" type="ORF">PENTCL1PPCAC_946</name>
</gene>
<organism evidence="1 2">
    <name type="scientific">Pristionchus entomophagus</name>
    <dbReference type="NCBI Taxonomy" id="358040"/>
    <lineage>
        <taxon>Eukaryota</taxon>
        <taxon>Metazoa</taxon>
        <taxon>Ecdysozoa</taxon>
        <taxon>Nematoda</taxon>
        <taxon>Chromadorea</taxon>
        <taxon>Rhabditida</taxon>
        <taxon>Rhabditina</taxon>
        <taxon>Diplogasteromorpha</taxon>
        <taxon>Diplogasteroidea</taxon>
        <taxon>Neodiplogasteridae</taxon>
        <taxon>Pristionchus</taxon>
    </lineage>
</organism>
<evidence type="ECO:0000313" key="2">
    <source>
        <dbReference type="Proteomes" id="UP001432027"/>
    </source>
</evidence>
<dbReference type="Proteomes" id="UP001432027">
    <property type="component" value="Unassembled WGS sequence"/>
</dbReference>
<keyword evidence="2" id="KW-1185">Reference proteome</keyword>
<evidence type="ECO:0000313" key="1">
    <source>
        <dbReference type="EMBL" id="GMS78771.1"/>
    </source>
</evidence>
<comment type="caution">
    <text evidence="1">The sequence shown here is derived from an EMBL/GenBank/DDBJ whole genome shotgun (WGS) entry which is preliminary data.</text>
</comment>
<feature type="non-terminal residue" evidence="1">
    <location>
        <position position="125"/>
    </location>
</feature>
<protein>
    <submittedName>
        <fullName evidence="1">Uncharacterized protein</fullName>
    </submittedName>
</protein>
<accession>A0AAV5SGH1</accession>
<feature type="non-terminal residue" evidence="1">
    <location>
        <position position="1"/>
    </location>
</feature>
<reference evidence="1" key="1">
    <citation type="submission" date="2023-10" db="EMBL/GenBank/DDBJ databases">
        <title>Genome assembly of Pristionchus species.</title>
        <authorList>
            <person name="Yoshida K."/>
            <person name="Sommer R.J."/>
        </authorList>
    </citation>
    <scope>NUCLEOTIDE SEQUENCE</scope>
    <source>
        <strain evidence="1">RS0144</strain>
    </source>
</reference>